<dbReference type="InterPro" id="IPR008693">
    <property type="entry name" value="MmpS"/>
</dbReference>
<accession>E5XKJ1</accession>
<evidence type="ECO:0000256" key="7">
    <source>
        <dbReference type="SAM" id="Phobius"/>
    </source>
</evidence>
<dbReference type="InterPro" id="IPR038468">
    <property type="entry name" value="MmpS_C"/>
</dbReference>
<dbReference type="AlphaFoldDB" id="E5XKJ1"/>
<dbReference type="STRING" id="679197.HMPREF9336_00010"/>
<organism evidence="8 9">
    <name type="scientific">Segniliparus rugosus (strain ATCC BAA-974 / DSM 45345 / CCUG 50838 / CIP 108380 / JCM 13579 / CDC 945)</name>
    <dbReference type="NCBI Taxonomy" id="679197"/>
    <lineage>
        <taxon>Bacteria</taxon>
        <taxon>Bacillati</taxon>
        <taxon>Actinomycetota</taxon>
        <taxon>Actinomycetes</taxon>
        <taxon>Mycobacteriales</taxon>
        <taxon>Segniliparaceae</taxon>
        <taxon>Segniliparus</taxon>
    </lineage>
</organism>
<keyword evidence="4 7" id="KW-0812">Transmembrane</keyword>
<sequence>MSGTRKQGLVGLLMRKLWIPAVIALVLVVAGTVDMRLHGVFGSDNKYANGGPPLEEPRNLHPKHLRYEIFGPAGTTASINYIDENANAQNVRVSTLPWSIEFTMNELTSALNVMAQGDSDYLGCRITINDELKDEYVTRMPFAQTYCEVRSA</sequence>
<feature type="transmembrane region" description="Helical" evidence="7">
    <location>
        <begin position="17"/>
        <end position="37"/>
    </location>
</feature>
<dbReference type="HOGENOM" id="CLU_119497_0_0_11"/>
<keyword evidence="6 7" id="KW-0472">Membrane</keyword>
<dbReference type="GO" id="GO:0005886">
    <property type="term" value="C:plasma membrane"/>
    <property type="evidence" value="ECO:0007669"/>
    <property type="project" value="UniProtKB-SubCell"/>
</dbReference>
<gene>
    <name evidence="8" type="ORF">HMPREF9336_00010</name>
</gene>
<comment type="subcellular location">
    <subcellularLocation>
        <location evidence="1">Cell membrane</location>
    </subcellularLocation>
</comment>
<evidence type="ECO:0000256" key="2">
    <source>
        <dbReference type="ARBA" id="ARBA00007531"/>
    </source>
</evidence>
<name>E5XKJ1_SEGRC</name>
<protein>
    <submittedName>
        <fullName evidence="8">Uncharacterized protein</fullName>
    </submittedName>
</protein>
<dbReference type="Gene3D" id="2.60.40.2880">
    <property type="entry name" value="MmpS1-5, C-terminal soluble domain"/>
    <property type="match status" value="1"/>
</dbReference>
<dbReference type="Proteomes" id="UP000004816">
    <property type="component" value="Unassembled WGS sequence"/>
</dbReference>
<dbReference type="eggNOG" id="ENOG50329VV">
    <property type="taxonomic scope" value="Bacteria"/>
</dbReference>
<evidence type="ECO:0000256" key="4">
    <source>
        <dbReference type="ARBA" id="ARBA00022692"/>
    </source>
</evidence>
<keyword evidence="5 7" id="KW-1133">Transmembrane helix</keyword>
<evidence type="ECO:0000256" key="3">
    <source>
        <dbReference type="ARBA" id="ARBA00022475"/>
    </source>
</evidence>
<comment type="similarity">
    <text evidence="2">Belongs to the MmpS family.</text>
</comment>
<evidence type="ECO:0000256" key="5">
    <source>
        <dbReference type="ARBA" id="ARBA00022989"/>
    </source>
</evidence>
<keyword evidence="9" id="KW-1185">Reference proteome</keyword>
<reference evidence="8 9" key="1">
    <citation type="journal article" date="2011" name="Stand. Genomic Sci.">
        <title>High quality draft genome sequence of Segniliparus rugosus CDC 945(T)= (ATCC BAA-974(T)).</title>
        <authorList>
            <person name="Earl A.M."/>
            <person name="Desjardins C.A."/>
            <person name="Fitzgerald M.G."/>
            <person name="Arachchi H.M."/>
            <person name="Zeng Q."/>
            <person name="Mehta T."/>
            <person name="Griggs A."/>
            <person name="Birren B.W."/>
            <person name="Toney N.C."/>
            <person name="Carr J."/>
            <person name="Posey J."/>
            <person name="Butler W.R."/>
        </authorList>
    </citation>
    <scope>NUCLEOTIDE SEQUENCE [LARGE SCALE GENOMIC DNA]</scope>
    <source>
        <strain evidence="9">ATCC BAA-974 / DSM 45345 / CCUG 50838 / CIP 108380 / JCM 13579 / CDC 945</strain>
    </source>
</reference>
<evidence type="ECO:0000313" key="8">
    <source>
        <dbReference type="EMBL" id="EFV15103.2"/>
    </source>
</evidence>
<comment type="caution">
    <text evidence="8">The sequence shown here is derived from an EMBL/GenBank/DDBJ whole genome shotgun (WGS) entry which is preliminary data.</text>
</comment>
<proteinExistence type="inferred from homology"/>
<dbReference type="EMBL" id="ACZI02000003">
    <property type="protein sequence ID" value="EFV15103.2"/>
    <property type="molecule type" value="Genomic_DNA"/>
</dbReference>
<evidence type="ECO:0000313" key="9">
    <source>
        <dbReference type="Proteomes" id="UP000004816"/>
    </source>
</evidence>
<keyword evidence="3" id="KW-1003">Cell membrane</keyword>
<dbReference type="Pfam" id="PF05423">
    <property type="entry name" value="Mycobact_memb"/>
    <property type="match status" value="1"/>
</dbReference>
<evidence type="ECO:0000256" key="1">
    <source>
        <dbReference type="ARBA" id="ARBA00004236"/>
    </source>
</evidence>
<evidence type="ECO:0000256" key="6">
    <source>
        <dbReference type="ARBA" id="ARBA00023136"/>
    </source>
</evidence>